<dbReference type="PROSITE" id="PS51186">
    <property type="entry name" value="GNAT"/>
    <property type="match status" value="1"/>
</dbReference>
<evidence type="ECO:0000256" key="1">
    <source>
        <dbReference type="ARBA" id="ARBA00013184"/>
    </source>
</evidence>
<keyword evidence="2" id="KW-0808">Transferase</keyword>
<evidence type="ECO:0000256" key="5">
    <source>
        <dbReference type="ARBA" id="ARBA00023315"/>
    </source>
</evidence>
<dbReference type="Pfam" id="PF00583">
    <property type="entry name" value="Acetyltransf_1"/>
    <property type="match status" value="1"/>
</dbReference>
<evidence type="ECO:0000313" key="8">
    <source>
        <dbReference type="EMBL" id="CDY16978.1"/>
    </source>
</evidence>
<gene>
    <name evidence="8" type="primary">BnaC09g41050D</name>
    <name evidence="8" type="ORF">GSBRNA2T00094913001</name>
</gene>
<keyword evidence="9" id="KW-1185">Reference proteome</keyword>
<dbReference type="EMBL" id="LK032068">
    <property type="protein sequence ID" value="CDY16978.1"/>
    <property type="molecule type" value="Genomic_DNA"/>
</dbReference>
<keyword evidence="4" id="KW-0156">Chromatin regulator</keyword>
<dbReference type="GO" id="GO:0007059">
    <property type="term" value="P:chromosome segregation"/>
    <property type="evidence" value="ECO:0000318"/>
    <property type="project" value="GO_Central"/>
</dbReference>
<dbReference type="GO" id="GO:0000139">
    <property type="term" value="C:Golgi membrane"/>
    <property type="evidence" value="ECO:0000318"/>
    <property type="project" value="GO_Central"/>
</dbReference>
<dbReference type="GO" id="GO:0004402">
    <property type="term" value="F:histone acetyltransferase activity"/>
    <property type="evidence" value="ECO:0000318"/>
    <property type="project" value="GO_Central"/>
</dbReference>
<comment type="catalytic activity">
    <reaction evidence="6">
        <text>L-lysyl-[protein] + acetyl-CoA = N(6)-acetyl-L-lysyl-[protein] + CoA + H(+)</text>
        <dbReference type="Rhea" id="RHEA:45948"/>
        <dbReference type="Rhea" id="RHEA-COMP:9752"/>
        <dbReference type="Rhea" id="RHEA-COMP:10731"/>
        <dbReference type="ChEBI" id="CHEBI:15378"/>
        <dbReference type="ChEBI" id="CHEBI:29969"/>
        <dbReference type="ChEBI" id="CHEBI:57287"/>
        <dbReference type="ChEBI" id="CHEBI:57288"/>
        <dbReference type="ChEBI" id="CHEBI:61930"/>
        <dbReference type="EC" id="2.3.1.48"/>
    </reaction>
</comment>
<evidence type="ECO:0000256" key="3">
    <source>
        <dbReference type="ARBA" id="ARBA00022829"/>
    </source>
</evidence>
<evidence type="ECO:0000259" key="7">
    <source>
        <dbReference type="PROSITE" id="PS51186"/>
    </source>
</evidence>
<dbReference type="OMA" id="CWFEEVV"/>
<dbReference type="InterPro" id="IPR016181">
    <property type="entry name" value="Acyl_CoA_acyltransferase"/>
</dbReference>
<dbReference type="Gramene" id="CDY16978">
    <property type="protein sequence ID" value="CDY16978"/>
    <property type="gene ID" value="GSBRNA2T00094913001"/>
</dbReference>
<evidence type="ECO:0000256" key="4">
    <source>
        <dbReference type="ARBA" id="ARBA00022853"/>
    </source>
</evidence>
<dbReference type="Proteomes" id="UP000028999">
    <property type="component" value="Unassembled WGS sequence"/>
</dbReference>
<dbReference type="AlphaFoldDB" id="A0A078FX81"/>
<organism evidence="8 9">
    <name type="scientific">Brassica napus</name>
    <name type="common">Rape</name>
    <dbReference type="NCBI Taxonomy" id="3708"/>
    <lineage>
        <taxon>Eukaryota</taxon>
        <taxon>Viridiplantae</taxon>
        <taxon>Streptophyta</taxon>
        <taxon>Embryophyta</taxon>
        <taxon>Tracheophyta</taxon>
        <taxon>Spermatophyta</taxon>
        <taxon>Magnoliopsida</taxon>
        <taxon>eudicotyledons</taxon>
        <taxon>Gunneridae</taxon>
        <taxon>Pentapetalae</taxon>
        <taxon>rosids</taxon>
        <taxon>malvids</taxon>
        <taxon>Brassicales</taxon>
        <taxon>Brassicaceae</taxon>
        <taxon>Brassiceae</taxon>
        <taxon>Brassica</taxon>
    </lineage>
</organism>
<dbReference type="GO" id="GO:0004596">
    <property type="term" value="F:protein-N-terminal amino-acid acetyltransferase activity"/>
    <property type="evidence" value="ECO:0000318"/>
    <property type="project" value="GO_Central"/>
</dbReference>
<dbReference type="InterPro" id="IPR045141">
    <property type="entry name" value="NAA60-like"/>
</dbReference>
<accession>A0A078FX81</accession>
<reference evidence="8 9" key="1">
    <citation type="journal article" date="2014" name="Science">
        <title>Plant genetics. Early allopolyploid evolution in the post-Neolithic Brassica napus oilseed genome.</title>
        <authorList>
            <person name="Chalhoub B."/>
            <person name="Denoeud F."/>
            <person name="Liu S."/>
            <person name="Parkin I.A."/>
            <person name="Tang H."/>
            <person name="Wang X."/>
            <person name="Chiquet J."/>
            <person name="Belcram H."/>
            <person name="Tong C."/>
            <person name="Samans B."/>
            <person name="Correa M."/>
            <person name="Da Silva C."/>
            <person name="Just J."/>
            <person name="Falentin C."/>
            <person name="Koh C.S."/>
            <person name="Le Clainche I."/>
            <person name="Bernard M."/>
            <person name="Bento P."/>
            <person name="Noel B."/>
            <person name="Labadie K."/>
            <person name="Alberti A."/>
            <person name="Charles M."/>
            <person name="Arnaud D."/>
            <person name="Guo H."/>
            <person name="Daviaud C."/>
            <person name="Alamery S."/>
            <person name="Jabbari K."/>
            <person name="Zhao M."/>
            <person name="Edger P.P."/>
            <person name="Chelaifa H."/>
            <person name="Tack D."/>
            <person name="Lassalle G."/>
            <person name="Mestiri I."/>
            <person name="Schnel N."/>
            <person name="Le Paslier M.C."/>
            <person name="Fan G."/>
            <person name="Renault V."/>
            <person name="Bayer P.E."/>
            <person name="Golicz A.A."/>
            <person name="Manoli S."/>
            <person name="Lee T.H."/>
            <person name="Thi V.H."/>
            <person name="Chalabi S."/>
            <person name="Hu Q."/>
            <person name="Fan C."/>
            <person name="Tollenaere R."/>
            <person name="Lu Y."/>
            <person name="Battail C."/>
            <person name="Shen J."/>
            <person name="Sidebottom C.H."/>
            <person name="Wang X."/>
            <person name="Canaguier A."/>
            <person name="Chauveau A."/>
            <person name="Berard A."/>
            <person name="Deniot G."/>
            <person name="Guan M."/>
            <person name="Liu Z."/>
            <person name="Sun F."/>
            <person name="Lim Y.P."/>
            <person name="Lyons E."/>
            <person name="Town C.D."/>
            <person name="Bancroft I."/>
            <person name="Wang X."/>
            <person name="Meng J."/>
            <person name="Ma J."/>
            <person name="Pires J.C."/>
            <person name="King G.J."/>
            <person name="Brunel D."/>
            <person name="Delourme R."/>
            <person name="Renard M."/>
            <person name="Aury J.M."/>
            <person name="Adams K.L."/>
            <person name="Batley J."/>
            <person name="Snowdon R.J."/>
            <person name="Tost J."/>
            <person name="Edwards D."/>
            <person name="Zhou Y."/>
            <person name="Hua W."/>
            <person name="Sharpe A.G."/>
            <person name="Paterson A.H."/>
            <person name="Guan C."/>
            <person name="Wincker P."/>
        </authorList>
    </citation>
    <scope>NUCLEOTIDE SEQUENCE [LARGE SCALE GENOMIC DNA]</scope>
    <source>
        <strain evidence="9">cv. Darmor-bzh</strain>
    </source>
</reference>
<dbReference type="Gene3D" id="3.40.630.30">
    <property type="match status" value="1"/>
</dbReference>
<evidence type="ECO:0000313" key="9">
    <source>
        <dbReference type="Proteomes" id="UP000028999"/>
    </source>
</evidence>
<dbReference type="InterPro" id="IPR000182">
    <property type="entry name" value="GNAT_dom"/>
</dbReference>
<dbReference type="PaxDb" id="3708-A0A078FX81"/>
<dbReference type="STRING" id="3708.A0A078FX81"/>
<keyword evidence="3" id="KW-0159">Chromosome partition</keyword>
<evidence type="ECO:0000256" key="6">
    <source>
        <dbReference type="ARBA" id="ARBA00048017"/>
    </source>
</evidence>
<feature type="domain" description="N-acetyltransferase" evidence="7">
    <location>
        <begin position="12"/>
        <end position="185"/>
    </location>
</feature>
<proteinExistence type="predicted"/>
<keyword evidence="5" id="KW-0012">Acyltransferase</keyword>
<dbReference type="CDD" id="cd04301">
    <property type="entry name" value="NAT_SF"/>
    <property type="match status" value="1"/>
</dbReference>
<evidence type="ECO:0000256" key="2">
    <source>
        <dbReference type="ARBA" id="ARBA00022679"/>
    </source>
</evidence>
<sequence length="260" mass="29914">MEEPKISTRPSICFRPINPSDLERLEQIHRDIFPIRYESEFFQNVVNGGDILSWAAVDRSRPDGLSDELIGFVTAKIGPAKETEISDLIRYDSCKGEETLVYILTLGVVESYRKRGIAKLLIKEVIKYACSIPACRGVYLHVIAHNSPAIRLYKRMSFRCVRRLHGFYIINGQHFDSFLFVYFINVQDTVSVFLHCSDLVVFILNYMRSGIKSVASRLTMKHEEKGLKWLKCKDMTRCLLPTQNKRNLASERASSGYDYV</sequence>
<dbReference type="PANTHER" id="PTHR14744">
    <property type="entry name" value="N-ALPHA-ACETYLTRANSFERASE 60"/>
    <property type="match status" value="1"/>
</dbReference>
<dbReference type="EC" id="2.3.1.48" evidence="1"/>
<dbReference type="FunFam" id="3.40.630.30:FF:000041">
    <property type="entry name" value="Histone acetyltransferase MCC1 isoform A"/>
    <property type="match status" value="1"/>
</dbReference>
<dbReference type="PANTHER" id="PTHR14744:SF17">
    <property type="entry name" value="HISTONE ACETYLTRANSFERASE"/>
    <property type="match status" value="1"/>
</dbReference>
<name>A0A078FX81_BRANA</name>
<dbReference type="SUPFAM" id="SSF55729">
    <property type="entry name" value="Acyl-CoA N-acyltransferases (Nat)"/>
    <property type="match status" value="1"/>
</dbReference>
<protein>
    <recommendedName>
        <fullName evidence="1">histone acetyltransferase</fullName>
        <ecNumber evidence="1">2.3.1.48</ecNumber>
    </recommendedName>
</protein>